<gene>
    <name evidence="3" type="ORF">VA7868_04563</name>
</gene>
<protein>
    <recommendedName>
        <fullName evidence="5">DUF2589 domain-containing protein</fullName>
    </recommendedName>
</protein>
<dbReference type="RefSeq" id="WP_073606147.1">
    <property type="nucleotide sequence ID" value="NZ_FQXZ01000056.1"/>
</dbReference>
<keyword evidence="4" id="KW-1185">Reference proteome</keyword>
<dbReference type="AlphaFoldDB" id="A0A1M6F146"/>
<dbReference type="InterPro" id="IPR024510">
    <property type="entry name" value="DUF2589"/>
</dbReference>
<dbReference type="STRING" id="1216006.VA7868_04563"/>
<dbReference type="EMBL" id="FQXZ01000056">
    <property type="protein sequence ID" value="SHI91422.1"/>
    <property type="molecule type" value="Genomic_DNA"/>
</dbReference>
<dbReference type="OrthoDB" id="1043330at2"/>
<dbReference type="Pfam" id="PF11655">
    <property type="entry name" value="DUF2589"/>
    <property type="match status" value="1"/>
</dbReference>
<feature type="region of interest" description="Disordered" evidence="2">
    <location>
        <begin position="300"/>
        <end position="320"/>
    </location>
</feature>
<evidence type="ECO:0008006" key="5">
    <source>
        <dbReference type="Google" id="ProtNLM"/>
    </source>
</evidence>
<name>A0A1M6F146_9VIBR</name>
<dbReference type="Proteomes" id="UP000184608">
    <property type="component" value="Unassembled WGS sequence"/>
</dbReference>
<sequence length="320" mass="35073">MPTGKITNQFTGLPMKDLISAPLKAACDSQIELANSTLSFIRSLGFDELGQPVSTAFSYHRESVTGKDVLGNDVTETELVSLNVPVLAIVDIPGLRIDDVRVTFDISVNSAESDVSQSDRSLGNETSLSGTGLFISKGSTTFTGSVSSHQEHTRKSDNAAKYHVEISASQGDTPEGLARVLDMIAAGIRPGRVERDNQGEDTIRCRAEITAADHAEKEFRAAEIRYQTAKANLELYQREQARHAPEQGAQKDSPLNNALTTETAQQIRHWQTKLEQEETGLTKATIQRNNTRQQLQLKQLHLKQNGVHPTGDISERPENV</sequence>
<keyword evidence="1" id="KW-0175">Coiled coil</keyword>
<accession>A0A1M6F146</accession>
<evidence type="ECO:0000256" key="2">
    <source>
        <dbReference type="SAM" id="MobiDB-lite"/>
    </source>
</evidence>
<reference evidence="3 4" key="1">
    <citation type="submission" date="2016-11" db="EMBL/GenBank/DDBJ databases">
        <authorList>
            <person name="Jaros S."/>
            <person name="Januszkiewicz K."/>
            <person name="Wedrychowicz H."/>
        </authorList>
    </citation>
    <scope>NUCLEOTIDE SEQUENCE [LARGE SCALE GENOMIC DNA]</scope>
    <source>
        <strain evidence="3 4">CECT 7868</strain>
    </source>
</reference>
<feature type="coiled-coil region" evidence="1">
    <location>
        <begin position="212"/>
        <end position="239"/>
    </location>
</feature>
<evidence type="ECO:0000313" key="4">
    <source>
        <dbReference type="Proteomes" id="UP000184608"/>
    </source>
</evidence>
<proteinExistence type="predicted"/>
<evidence type="ECO:0000256" key="1">
    <source>
        <dbReference type="SAM" id="Coils"/>
    </source>
</evidence>
<evidence type="ECO:0000313" key="3">
    <source>
        <dbReference type="EMBL" id="SHI91422.1"/>
    </source>
</evidence>
<organism evidence="3 4">
    <name type="scientific">Vibrio aerogenes CECT 7868</name>
    <dbReference type="NCBI Taxonomy" id="1216006"/>
    <lineage>
        <taxon>Bacteria</taxon>
        <taxon>Pseudomonadati</taxon>
        <taxon>Pseudomonadota</taxon>
        <taxon>Gammaproteobacteria</taxon>
        <taxon>Vibrionales</taxon>
        <taxon>Vibrionaceae</taxon>
        <taxon>Vibrio</taxon>
    </lineage>
</organism>